<organism evidence="2">
    <name type="scientific">Eremomyces bilateralis CBS 781.70</name>
    <dbReference type="NCBI Taxonomy" id="1392243"/>
    <lineage>
        <taxon>Eukaryota</taxon>
        <taxon>Fungi</taxon>
        <taxon>Dikarya</taxon>
        <taxon>Ascomycota</taxon>
        <taxon>Pezizomycotina</taxon>
        <taxon>Dothideomycetes</taxon>
        <taxon>Dothideomycetes incertae sedis</taxon>
        <taxon>Eremomycetales</taxon>
        <taxon>Eremomycetaceae</taxon>
        <taxon>Eremomyces</taxon>
    </lineage>
</organism>
<protein>
    <submittedName>
        <fullName evidence="2 4">Uncharacterized protein</fullName>
    </submittedName>
</protein>
<dbReference type="AlphaFoldDB" id="A0A6G1FW98"/>
<reference evidence="2 4" key="1">
    <citation type="submission" date="2020-01" db="EMBL/GenBank/DDBJ databases">
        <authorList>
            <consortium name="DOE Joint Genome Institute"/>
            <person name="Haridas S."/>
            <person name="Albert R."/>
            <person name="Binder M."/>
            <person name="Bloem J."/>
            <person name="Labutti K."/>
            <person name="Salamov A."/>
            <person name="Andreopoulos B."/>
            <person name="Baker S.E."/>
            <person name="Barry K."/>
            <person name="Bills G."/>
            <person name="Bluhm B.H."/>
            <person name="Cannon C."/>
            <person name="Castanera R."/>
            <person name="Culley D.E."/>
            <person name="Daum C."/>
            <person name="Ezra D."/>
            <person name="Gonzalez J.B."/>
            <person name="Henrissat B."/>
            <person name="Kuo A."/>
            <person name="Liang C."/>
            <person name="Lipzen A."/>
            <person name="Lutzoni F."/>
            <person name="Magnuson J."/>
            <person name="Mondo S."/>
            <person name="Nolan M."/>
            <person name="Ohm R."/>
            <person name="Pangilinan J."/>
            <person name="Park H.-J."/>
            <person name="Ramirez L."/>
            <person name="Alfaro M."/>
            <person name="Sun H."/>
            <person name="Tritt A."/>
            <person name="Yoshinaga Y."/>
            <person name="Zwiers L.-H."/>
            <person name="Turgeon B.G."/>
            <person name="Goodwin S.B."/>
            <person name="Spatafora J.W."/>
            <person name="Crous P.W."/>
            <person name="Grigoriev I.V."/>
        </authorList>
    </citation>
    <scope>NUCLEOTIDE SEQUENCE</scope>
    <source>
        <strain evidence="2 4">CBS 781.70</strain>
    </source>
</reference>
<evidence type="ECO:0000313" key="2">
    <source>
        <dbReference type="EMBL" id="KAF1809966.1"/>
    </source>
</evidence>
<feature type="region of interest" description="Disordered" evidence="1">
    <location>
        <begin position="22"/>
        <end position="102"/>
    </location>
</feature>
<name>A0A6G1FW98_9PEZI</name>
<reference evidence="4" key="3">
    <citation type="submission" date="2025-04" db="UniProtKB">
        <authorList>
            <consortium name="RefSeq"/>
        </authorList>
    </citation>
    <scope>IDENTIFICATION</scope>
    <source>
        <strain evidence="4">CBS 781.70</strain>
    </source>
</reference>
<dbReference type="GeneID" id="54423514"/>
<proteinExistence type="predicted"/>
<evidence type="ECO:0000256" key="1">
    <source>
        <dbReference type="SAM" id="MobiDB-lite"/>
    </source>
</evidence>
<sequence length="102" mass="11593">MRYEIHTYTRFDSRTRQKFTDDTRHETACKATPQPPPTRCQRHHDQGQRHLLRPDASVTTTKSQRPHEPAVSSAVRILPDPPTNQMPVESAGIPMGAPLLEI</sequence>
<dbReference type="Proteomes" id="UP000504638">
    <property type="component" value="Unplaced"/>
</dbReference>
<evidence type="ECO:0000313" key="3">
    <source>
        <dbReference type="Proteomes" id="UP000504638"/>
    </source>
</evidence>
<reference evidence="4" key="2">
    <citation type="submission" date="2020-04" db="EMBL/GenBank/DDBJ databases">
        <authorList>
            <consortium name="NCBI Genome Project"/>
        </authorList>
    </citation>
    <scope>NUCLEOTIDE SEQUENCE</scope>
    <source>
        <strain evidence="4">CBS 781.70</strain>
    </source>
</reference>
<dbReference type="EMBL" id="ML975169">
    <property type="protein sequence ID" value="KAF1809966.1"/>
    <property type="molecule type" value="Genomic_DNA"/>
</dbReference>
<dbReference type="RefSeq" id="XP_033531597.1">
    <property type="nucleotide sequence ID" value="XM_033682944.1"/>
</dbReference>
<accession>A0A6G1FW98</accession>
<gene>
    <name evidence="2 4" type="ORF">P152DRAFT_516377</name>
</gene>
<keyword evidence="3" id="KW-1185">Reference proteome</keyword>
<evidence type="ECO:0000313" key="4">
    <source>
        <dbReference type="RefSeq" id="XP_033531597.1"/>
    </source>
</evidence>